<feature type="transmembrane region" description="Helical" evidence="8">
    <location>
        <begin position="46"/>
        <end position="70"/>
    </location>
</feature>
<feature type="transmembrane region" description="Helical" evidence="8">
    <location>
        <begin position="454"/>
        <end position="473"/>
    </location>
</feature>
<feature type="transmembrane region" description="Helical" evidence="8">
    <location>
        <begin position="178"/>
        <end position="201"/>
    </location>
</feature>
<dbReference type="GO" id="GO:0055085">
    <property type="term" value="P:transmembrane transport"/>
    <property type="evidence" value="ECO:0007669"/>
    <property type="project" value="InterPro"/>
</dbReference>
<reference evidence="10" key="2">
    <citation type="journal article" date="2014" name="ISME J.">
        <title>Microbial stratification in low pH oxic and suboxic macroscopic growths along an acid mine drainage.</title>
        <authorList>
            <person name="Mendez-Garcia C."/>
            <person name="Mesa V."/>
            <person name="Sprenger R.R."/>
            <person name="Richter M."/>
            <person name="Diez M.S."/>
            <person name="Solano J."/>
            <person name="Bargiela R."/>
            <person name="Golyshina O.V."/>
            <person name="Manteca A."/>
            <person name="Ramos J.L."/>
            <person name="Gallego J.R."/>
            <person name="Llorente I."/>
            <person name="Martins Dos Santos V.A."/>
            <person name="Jensen O.N."/>
            <person name="Pelaez A.I."/>
            <person name="Sanchez J."/>
            <person name="Ferrer M."/>
        </authorList>
    </citation>
    <scope>NUCLEOTIDE SEQUENCE</scope>
</reference>
<organism evidence="10">
    <name type="scientific">mine drainage metagenome</name>
    <dbReference type="NCBI Taxonomy" id="410659"/>
    <lineage>
        <taxon>unclassified sequences</taxon>
        <taxon>metagenomes</taxon>
        <taxon>ecological metagenomes</taxon>
    </lineage>
</organism>
<dbReference type="PROSITE" id="PS50928">
    <property type="entry name" value="ABC_TM1"/>
    <property type="match status" value="2"/>
</dbReference>
<dbReference type="EMBL" id="AUZY01000164">
    <property type="protein sequence ID" value="EQD79430.1"/>
    <property type="molecule type" value="Genomic_DNA"/>
</dbReference>
<gene>
    <name evidence="10" type="ORF">B1B_00212</name>
</gene>
<evidence type="ECO:0000256" key="7">
    <source>
        <dbReference type="ARBA" id="ARBA00023136"/>
    </source>
</evidence>
<dbReference type="Pfam" id="PF00528">
    <property type="entry name" value="BPD_transp_1"/>
    <property type="match status" value="2"/>
</dbReference>
<dbReference type="SUPFAM" id="SSF161098">
    <property type="entry name" value="MetI-like"/>
    <property type="match status" value="2"/>
</dbReference>
<evidence type="ECO:0000256" key="1">
    <source>
        <dbReference type="ARBA" id="ARBA00004429"/>
    </source>
</evidence>
<proteinExistence type="predicted"/>
<evidence type="ECO:0000259" key="9">
    <source>
        <dbReference type="PROSITE" id="PS50928"/>
    </source>
</evidence>
<feature type="transmembrane region" description="Helical" evidence="8">
    <location>
        <begin position="370"/>
        <end position="388"/>
    </location>
</feature>
<evidence type="ECO:0000256" key="4">
    <source>
        <dbReference type="ARBA" id="ARBA00022519"/>
    </source>
</evidence>
<keyword evidence="2" id="KW-0813">Transport</keyword>
<dbReference type="PANTHER" id="PTHR43357:SF4">
    <property type="entry name" value="INNER MEMBRANE ABC TRANSPORTER PERMEASE PROTEIN YDCV"/>
    <property type="match status" value="1"/>
</dbReference>
<keyword evidence="5 8" id="KW-0812">Transmembrane</keyword>
<feature type="transmembrane region" description="Helical" evidence="8">
    <location>
        <begin position="506"/>
        <end position="526"/>
    </location>
</feature>
<feature type="transmembrane region" description="Helical" evidence="8">
    <location>
        <begin position="277"/>
        <end position="299"/>
    </location>
</feature>
<sequence>MFLFVLFVTILPLLFLLASAWGDFGGLGGLFQQLWGSSLSAQAARLAFQNSLVQGGLSALFAFAIGYPVGLFVGRHRFAGRGWLLSTLLVTFLLPSLVVVLGIEDLFGPQGFVHTLLPGLGSGLAAIVLANVYFNVGVVALFTVGSVENASRPQEEAASLLGASRWQIYRDVWGRSSLLGGGAGALLTFLFSFLSFAPPLLLGGPKSYTVEVWIYTLARGVFASTPLAFALASWVVLFLALPSLVYLTLARRTPLLGGVSREAPDLRPVSWRDPATYAFLTLTLVVVLGTLALLGSVLLSGFRGPGSSLGLANLQGLFSSRSTAVVRISTAAALGNSLLFATLSVLLVLGLSLVAAFGRPRHRQVGTVGDLLLFLPLLISPVILALALEGFYGSTLADPPYLWMLIVLSQSALALPFALQAVTLGLKALPPEPTGAARTLGASAWRAFVDTQVVLLRAPILSAALFTFALGLGEFTATNFLYLPPYTTWVVEIYVLGGSRLVGPEAALAALLVLVSLALFLGIHALSRRKHDS</sequence>
<dbReference type="AlphaFoldDB" id="T1DBE0"/>
<evidence type="ECO:0000256" key="8">
    <source>
        <dbReference type="SAM" id="Phobius"/>
    </source>
</evidence>
<feature type="transmembrane region" description="Helical" evidence="8">
    <location>
        <begin position="82"/>
        <end position="103"/>
    </location>
</feature>
<keyword evidence="4" id="KW-0997">Cell inner membrane</keyword>
<feature type="domain" description="ABC transmembrane type-1" evidence="9">
    <location>
        <begin position="48"/>
        <end position="250"/>
    </location>
</feature>
<evidence type="ECO:0000256" key="5">
    <source>
        <dbReference type="ARBA" id="ARBA00022692"/>
    </source>
</evidence>
<evidence type="ECO:0000256" key="3">
    <source>
        <dbReference type="ARBA" id="ARBA00022475"/>
    </source>
</evidence>
<protein>
    <submittedName>
        <fullName evidence="10">Binding-protein-dependent transport system inner membrane component</fullName>
    </submittedName>
</protein>
<feature type="transmembrane region" description="Helical" evidence="8">
    <location>
        <begin position="338"/>
        <end position="358"/>
    </location>
</feature>
<evidence type="ECO:0000256" key="6">
    <source>
        <dbReference type="ARBA" id="ARBA00022989"/>
    </source>
</evidence>
<keyword evidence="7 8" id="KW-0472">Membrane</keyword>
<dbReference type="GO" id="GO:0005886">
    <property type="term" value="C:plasma membrane"/>
    <property type="evidence" value="ECO:0007669"/>
    <property type="project" value="UniProtKB-SubCell"/>
</dbReference>
<feature type="domain" description="ABC transmembrane type-1" evidence="9">
    <location>
        <begin position="334"/>
        <end position="523"/>
    </location>
</feature>
<keyword evidence="6 8" id="KW-1133">Transmembrane helix</keyword>
<dbReference type="PANTHER" id="PTHR43357">
    <property type="entry name" value="INNER MEMBRANE ABC TRANSPORTER PERMEASE PROTEIN YDCV"/>
    <property type="match status" value="1"/>
</dbReference>
<evidence type="ECO:0000313" key="10">
    <source>
        <dbReference type="EMBL" id="EQD79430.1"/>
    </source>
</evidence>
<evidence type="ECO:0000256" key="2">
    <source>
        <dbReference type="ARBA" id="ARBA00022448"/>
    </source>
</evidence>
<name>T1DBE0_9ZZZZ</name>
<accession>T1DBE0</accession>
<dbReference type="InterPro" id="IPR035906">
    <property type="entry name" value="MetI-like_sf"/>
</dbReference>
<reference evidence="10" key="1">
    <citation type="submission" date="2013-08" db="EMBL/GenBank/DDBJ databases">
        <authorList>
            <person name="Mendez C."/>
            <person name="Richter M."/>
            <person name="Ferrer M."/>
            <person name="Sanchez J."/>
        </authorList>
    </citation>
    <scope>NUCLEOTIDE SEQUENCE</scope>
</reference>
<comment type="subcellular location">
    <subcellularLocation>
        <location evidence="1">Cell inner membrane</location>
        <topology evidence="1">Multi-pass membrane protein</topology>
    </subcellularLocation>
</comment>
<dbReference type="CDD" id="cd06261">
    <property type="entry name" value="TM_PBP2"/>
    <property type="match status" value="2"/>
</dbReference>
<dbReference type="InterPro" id="IPR000515">
    <property type="entry name" value="MetI-like"/>
</dbReference>
<feature type="transmembrane region" description="Helical" evidence="8">
    <location>
        <begin position="400"/>
        <end position="419"/>
    </location>
</feature>
<feature type="transmembrane region" description="Helical" evidence="8">
    <location>
        <begin position="221"/>
        <end position="247"/>
    </location>
</feature>
<comment type="caution">
    <text evidence="10">The sequence shown here is derived from an EMBL/GenBank/DDBJ whole genome shotgun (WGS) entry which is preliminary data.</text>
</comment>
<keyword evidence="3" id="KW-1003">Cell membrane</keyword>
<feature type="transmembrane region" description="Helical" evidence="8">
    <location>
        <begin position="123"/>
        <end position="144"/>
    </location>
</feature>
<dbReference type="Gene3D" id="1.10.3720.10">
    <property type="entry name" value="MetI-like"/>
    <property type="match status" value="2"/>
</dbReference>